<evidence type="ECO:0000256" key="6">
    <source>
        <dbReference type="ARBA" id="ARBA00022842"/>
    </source>
</evidence>
<feature type="binding site" evidence="8">
    <location>
        <position position="216"/>
    </location>
    <ligand>
        <name>ATP</name>
        <dbReference type="ChEBI" id="CHEBI:30616"/>
    </ligand>
</feature>
<feature type="binding site" evidence="8">
    <location>
        <position position="185"/>
    </location>
    <ligand>
        <name>deamido-NAD(+)</name>
        <dbReference type="ChEBI" id="CHEBI:58437"/>
        <note>ligand shared between two neighboring subunits</note>
    </ligand>
</feature>
<protein>
    <recommendedName>
        <fullName evidence="8 10">NH(3)-dependent NAD(+) synthetase</fullName>
        <ecNumber evidence="8 10">6.3.1.5</ecNumber>
    </recommendedName>
</protein>
<evidence type="ECO:0000256" key="4">
    <source>
        <dbReference type="ARBA" id="ARBA00022741"/>
    </source>
</evidence>
<dbReference type="PANTHER" id="PTHR23090">
    <property type="entry name" value="NH 3 /GLUTAMINE-DEPENDENT NAD + SYNTHETASE"/>
    <property type="match status" value="1"/>
</dbReference>
<keyword evidence="5 8" id="KW-0067">ATP-binding</keyword>
<dbReference type="Pfam" id="PF02540">
    <property type="entry name" value="NAD_synthase"/>
    <property type="match status" value="1"/>
</dbReference>
<comment type="catalytic activity">
    <reaction evidence="8 10">
        <text>deamido-NAD(+) + NH4(+) + ATP = AMP + diphosphate + NAD(+) + H(+)</text>
        <dbReference type="Rhea" id="RHEA:21188"/>
        <dbReference type="ChEBI" id="CHEBI:15378"/>
        <dbReference type="ChEBI" id="CHEBI:28938"/>
        <dbReference type="ChEBI" id="CHEBI:30616"/>
        <dbReference type="ChEBI" id="CHEBI:33019"/>
        <dbReference type="ChEBI" id="CHEBI:57540"/>
        <dbReference type="ChEBI" id="CHEBI:58437"/>
        <dbReference type="ChEBI" id="CHEBI:456215"/>
        <dbReference type="EC" id="6.3.1.5"/>
    </reaction>
</comment>
<evidence type="ECO:0000256" key="9">
    <source>
        <dbReference type="RuleBase" id="RU003811"/>
    </source>
</evidence>
<feature type="binding site" description="in other chain" evidence="8">
    <location>
        <begin position="265"/>
        <end position="266"/>
    </location>
    <ligand>
        <name>deamido-NAD(+)</name>
        <dbReference type="ChEBI" id="CHEBI:58437"/>
        <note>ligand shared between two neighboring subunits</note>
    </ligand>
</feature>
<evidence type="ECO:0000256" key="5">
    <source>
        <dbReference type="ARBA" id="ARBA00022840"/>
    </source>
</evidence>
<dbReference type="NCBIfam" id="NF001979">
    <property type="entry name" value="PRK00768.1"/>
    <property type="match status" value="1"/>
</dbReference>
<dbReference type="Proteomes" id="UP001612928">
    <property type="component" value="Unassembled WGS sequence"/>
</dbReference>
<dbReference type="CDD" id="cd00553">
    <property type="entry name" value="NAD_synthase"/>
    <property type="match status" value="1"/>
</dbReference>
<organism evidence="12 13">
    <name type="scientific">Nonomuraea indica</name>
    <dbReference type="NCBI Taxonomy" id="1581193"/>
    <lineage>
        <taxon>Bacteria</taxon>
        <taxon>Bacillati</taxon>
        <taxon>Actinomycetota</taxon>
        <taxon>Actinomycetes</taxon>
        <taxon>Streptosporangiales</taxon>
        <taxon>Streptosporangiaceae</taxon>
        <taxon>Nonomuraea</taxon>
    </lineage>
</organism>
<dbReference type="GO" id="GO:0008795">
    <property type="term" value="F:NAD+ synthase activity"/>
    <property type="evidence" value="ECO:0007669"/>
    <property type="project" value="UniProtKB-EC"/>
</dbReference>
<feature type="binding site" evidence="8">
    <location>
        <begin position="46"/>
        <end position="53"/>
    </location>
    <ligand>
        <name>ATP</name>
        <dbReference type="ChEBI" id="CHEBI:30616"/>
    </ligand>
</feature>
<comment type="pathway">
    <text evidence="8">Cofactor biosynthesis; NAD(+) biosynthesis; NAD(+) from deamido-NAD(+) (ammonia route): step 1/1.</text>
</comment>
<evidence type="ECO:0000313" key="12">
    <source>
        <dbReference type="EMBL" id="MFI7444731.1"/>
    </source>
</evidence>
<dbReference type="InterPro" id="IPR003694">
    <property type="entry name" value="NAD_synthase"/>
</dbReference>
<dbReference type="EC" id="6.3.1.5" evidence="8 10"/>
<keyword evidence="7 8" id="KW-0520">NAD</keyword>
<evidence type="ECO:0000256" key="7">
    <source>
        <dbReference type="ARBA" id="ARBA00023027"/>
    </source>
</evidence>
<dbReference type="InterPro" id="IPR022310">
    <property type="entry name" value="NAD/GMP_synthase"/>
</dbReference>
<comment type="caution">
    <text evidence="12">The sequence shown here is derived from an EMBL/GenBank/DDBJ whole genome shotgun (WGS) entry which is preliminary data.</text>
</comment>
<keyword evidence="13" id="KW-1185">Reference proteome</keyword>
<comment type="similarity">
    <text evidence="1 8 9">Belongs to the NAD synthetase family.</text>
</comment>
<proteinExistence type="inferred from homology"/>
<feature type="binding site" description="in other chain" evidence="8">
    <location>
        <position position="145"/>
    </location>
    <ligand>
        <name>deamido-NAD(+)</name>
        <dbReference type="ChEBI" id="CHEBI:58437"/>
        <note>ligand shared between two neighboring subunits</note>
    </ligand>
</feature>
<evidence type="ECO:0000256" key="3">
    <source>
        <dbReference type="ARBA" id="ARBA00022723"/>
    </source>
</evidence>
<evidence type="ECO:0000256" key="8">
    <source>
        <dbReference type="HAMAP-Rule" id="MF_00193"/>
    </source>
</evidence>
<accession>A0ABW8AFG9</accession>
<reference evidence="12 13" key="1">
    <citation type="submission" date="2024-10" db="EMBL/GenBank/DDBJ databases">
        <title>The Natural Products Discovery Center: Release of the First 8490 Sequenced Strains for Exploring Actinobacteria Biosynthetic Diversity.</title>
        <authorList>
            <person name="Kalkreuter E."/>
            <person name="Kautsar S.A."/>
            <person name="Yang D."/>
            <person name="Bader C.D."/>
            <person name="Teijaro C.N."/>
            <person name="Fluegel L."/>
            <person name="Davis C.M."/>
            <person name="Simpson J.R."/>
            <person name="Lauterbach L."/>
            <person name="Steele A.D."/>
            <person name="Gui C."/>
            <person name="Meng S."/>
            <person name="Li G."/>
            <person name="Viehrig K."/>
            <person name="Ye F."/>
            <person name="Su P."/>
            <person name="Kiefer A.F."/>
            <person name="Nichols A."/>
            <person name="Cepeda A.J."/>
            <person name="Yan W."/>
            <person name="Fan B."/>
            <person name="Jiang Y."/>
            <person name="Adhikari A."/>
            <person name="Zheng C.-J."/>
            <person name="Schuster L."/>
            <person name="Cowan T.M."/>
            <person name="Smanski M.J."/>
            <person name="Chevrette M.G."/>
            <person name="De Carvalho L.P.S."/>
            <person name="Shen B."/>
        </authorList>
    </citation>
    <scope>NUCLEOTIDE SEQUENCE [LARGE SCALE GENOMIC DNA]</scope>
    <source>
        <strain evidence="12 13">NPDC049503</strain>
    </source>
</reference>
<keyword evidence="6 8" id="KW-0460">Magnesium</keyword>
<dbReference type="Gene3D" id="3.40.50.620">
    <property type="entry name" value="HUPs"/>
    <property type="match status" value="1"/>
</dbReference>
<dbReference type="HAMAP" id="MF_00193">
    <property type="entry name" value="NadE_ammonia_dep"/>
    <property type="match status" value="1"/>
</dbReference>
<feature type="domain" description="NAD/GMP synthase" evidence="11">
    <location>
        <begin position="24"/>
        <end position="270"/>
    </location>
</feature>
<dbReference type="InterPro" id="IPR022926">
    <property type="entry name" value="NH(3)-dep_NAD(+)_synth"/>
</dbReference>
<dbReference type="NCBIfam" id="TIGR00552">
    <property type="entry name" value="nadE"/>
    <property type="match status" value="1"/>
</dbReference>
<dbReference type="PANTHER" id="PTHR23090:SF7">
    <property type="entry name" value="NH(3)-DEPENDENT NAD(+) SYNTHETASE"/>
    <property type="match status" value="1"/>
</dbReference>
<evidence type="ECO:0000256" key="2">
    <source>
        <dbReference type="ARBA" id="ARBA00022598"/>
    </source>
</evidence>
<evidence type="ECO:0000313" key="13">
    <source>
        <dbReference type="Proteomes" id="UP001612928"/>
    </source>
</evidence>
<comment type="function">
    <text evidence="8">Catalyzes the ATP-dependent amidation of deamido-NAD to form NAD. Uses ammonia as a nitrogen source.</text>
</comment>
<sequence length="279" mass="30293">MANLRERILAELGVAAAIVPKVELRRRVDFLKDYLRSTPAKGYVLGISGGQDSTLAGRLCQLAAEELRAEGHEAVFVAVRLPYGVQADESDARIALEFVRPDRVVEVNVKPGADAVAAETALGLRELLGGEPRLRDFVRGNIKARERMVIQYSIAGQLSLLVVGTDHAAEAVTGFFTKYGDGGADVTPLTGLTKRQGAALLQELGAPPSAWEKVPTADLEDDRPALPDEVALGLRYTEIDDYLEGVDVTPELAAKVESVYLATRHKRALPVTPLDDWWR</sequence>
<dbReference type="EMBL" id="JBITMB010000009">
    <property type="protein sequence ID" value="MFI7444731.1"/>
    <property type="molecule type" value="Genomic_DNA"/>
</dbReference>
<evidence type="ECO:0000259" key="11">
    <source>
        <dbReference type="Pfam" id="PF02540"/>
    </source>
</evidence>
<evidence type="ECO:0000256" key="1">
    <source>
        <dbReference type="ARBA" id="ARBA00005859"/>
    </source>
</evidence>
<keyword evidence="3 8" id="KW-0479">Metal-binding</keyword>
<comment type="subunit">
    <text evidence="8">Homodimer.</text>
</comment>
<dbReference type="SUPFAM" id="SSF52402">
    <property type="entry name" value="Adenine nucleotide alpha hydrolases-like"/>
    <property type="match status" value="1"/>
</dbReference>
<name>A0ABW8AFG9_9ACTN</name>
<keyword evidence="4 8" id="KW-0547">Nucleotide-binding</keyword>
<gene>
    <name evidence="8 12" type="primary">nadE</name>
    <name evidence="12" type="ORF">ACIBP5_32565</name>
</gene>
<feature type="binding site" evidence="8">
    <location>
        <position position="170"/>
    </location>
    <ligand>
        <name>Mg(2+)</name>
        <dbReference type="ChEBI" id="CHEBI:18420"/>
    </ligand>
</feature>
<keyword evidence="2 8" id="KW-0436">Ligase</keyword>
<dbReference type="InterPro" id="IPR014729">
    <property type="entry name" value="Rossmann-like_a/b/a_fold"/>
</dbReference>
<feature type="binding site" description="in other chain" evidence="8">
    <location>
        <position position="178"/>
    </location>
    <ligand>
        <name>deamido-NAD(+)</name>
        <dbReference type="ChEBI" id="CHEBI:58437"/>
        <note>ligand shared between two neighboring subunits</note>
    </ligand>
</feature>
<feature type="binding site" evidence="8">
    <location>
        <position position="194"/>
    </location>
    <ligand>
        <name>ATP</name>
        <dbReference type="ChEBI" id="CHEBI:30616"/>
    </ligand>
</feature>
<dbReference type="RefSeq" id="WP_397025008.1">
    <property type="nucleotide sequence ID" value="NZ_JBITMB010000009.1"/>
</dbReference>
<evidence type="ECO:0000256" key="10">
    <source>
        <dbReference type="RuleBase" id="RU003812"/>
    </source>
</evidence>
<feature type="binding site" evidence="8">
    <location>
        <position position="52"/>
    </location>
    <ligand>
        <name>Mg(2+)</name>
        <dbReference type="ChEBI" id="CHEBI:18420"/>
    </ligand>
</feature>
<feature type="binding site" evidence="8">
    <location>
        <position position="165"/>
    </location>
    <ligand>
        <name>ATP</name>
        <dbReference type="ChEBI" id="CHEBI:30616"/>
    </ligand>
</feature>